<evidence type="ECO:0000256" key="6">
    <source>
        <dbReference type="ARBA" id="ARBA00023180"/>
    </source>
</evidence>
<protein>
    <submittedName>
        <fullName evidence="10">Tumor necrosis factor ligand superfamily member 12</fullName>
    </submittedName>
</protein>
<evidence type="ECO:0000313" key="10">
    <source>
        <dbReference type="RefSeq" id="XP_014011434.1"/>
    </source>
</evidence>
<dbReference type="SMART" id="SM00207">
    <property type="entry name" value="TNF"/>
    <property type="match status" value="1"/>
</dbReference>
<evidence type="ECO:0000256" key="1">
    <source>
        <dbReference type="ARBA" id="ARBA00004613"/>
    </source>
</evidence>
<evidence type="ECO:0000256" key="4">
    <source>
        <dbReference type="ARBA" id="ARBA00022525"/>
    </source>
</evidence>
<keyword evidence="6" id="KW-0325">Glycoprotein</keyword>
<keyword evidence="4" id="KW-0964">Secreted</keyword>
<dbReference type="PROSITE" id="PS50049">
    <property type="entry name" value="THD_2"/>
    <property type="match status" value="1"/>
</dbReference>
<evidence type="ECO:0000313" key="9">
    <source>
        <dbReference type="Proteomes" id="UP001652741"/>
    </source>
</evidence>
<dbReference type="GO" id="GO:0016020">
    <property type="term" value="C:membrane"/>
    <property type="evidence" value="ECO:0007669"/>
    <property type="project" value="InterPro"/>
</dbReference>
<dbReference type="AlphaFoldDB" id="A0A1S3N7M2"/>
<dbReference type="InterPro" id="IPR008983">
    <property type="entry name" value="Tumour_necrosis_fac-like_dom"/>
</dbReference>
<comment type="subcellular location">
    <subcellularLocation>
        <location evidence="1">Secreted</location>
    </subcellularLocation>
</comment>
<keyword evidence="7" id="KW-0472">Membrane</keyword>
<dbReference type="RefSeq" id="XP_014011434.1">
    <property type="nucleotide sequence ID" value="XM_014155959.2"/>
</dbReference>
<dbReference type="InterPro" id="IPR006052">
    <property type="entry name" value="TNF_dom"/>
</dbReference>
<feature type="domain" description="THD" evidence="8">
    <location>
        <begin position="108"/>
        <end position="252"/>
    </location>
</feature>
<keyword evidence="9" id="KW-1185">Reference proteome</keyword>
<dbReference type="Bgee" id="ENSSSAG00000046781">
    <property type="expression patterns" value="Expressed in spleen and 22 other cell types or tissues"/>
</dbReference>
<reference evidence="10" key="1">
    <citation type="submission" date="2025-08" db="UniProtKB">
        <authorList>
            <consortium name="RefSeq"/>
        </authorList>
    </citation>
    <scope>IDENTIFICATION</scope>
</reference>
<dbReference type="GO" id="GO:0005615">
    <property type="term" value="C:extracellular space"/>
    <property type="evidence" value="ECO:0007669"/>
    <property type="project" value="UniProtKB-KW"/>
</dbReference>
<dbReference type="STRING" id="8030.ENSSSAP00000044799"/>
<dbReference type="OMA" id="KAVRYNR"/>
<dbReference type="PANTHER" id="PTHR15151:SF20">
    <property type="entry name" value="TUMOR NECROSIS FACTOR LIGAND SUPERFAMILY MEMBER 12"/>
    <property type="match status" value="1"/>
</dbReference>
<evidence type="ECO:0000259" key="8">
    <source>
        <dbReference type="PROSITE" id="PS50049"/>
    </source>
</evidence>
<dbReference type="GO" id="GO:0006955">
    <property type="term" value="P:immune response"/>
    <property type="evidence" value="ECO:0007669"/>
    <property type="project" value="InterPro"/>
</dbReference>
<evidence type="ECO:0000256" key="7">
    <source>
        <dbReference type="SAM" id="Phobius"/>
    </source>
</evidence>
<keyword evidence="5" id="KW-1015">Disulfide bond</keyword>
<dbReference type="Proteomes" id="UP001652741">
    <property type="component" value="Chromosome ssa18"/>
</dbReference>
<evidence type="ECO:0000256" key="3">
    <source>
        <dbReference type="ARBA" id="ARBA00022514"/>
    </source>
</evidence>
<keyword evidence="7" id="KW-1133">Transmembrane helix</keyword>
<dbReference type="PaxDb" id="8030-ENSSSAP00000044799"/>
<accession>A0A1S3N7M2</accession>
<organism evidence="9 10">
    <name type="scientific">Salmo salar</name>
    <name type="common">Atlantic salmon</name>
    <dbReference type="NCBI Taxonomy" id="8030"/>
    <lineage>
        <taxon>Eukaryota</taxon>
        <taxon>Metazoa</taxon>
        <taxon>Chordata</taxon>
        <taxon>Craniata</taxon>
        <taxon>Vertebrata</taxon>
        <taxon>Euteleostomi</taxon>
        <taxon>Actinopterygii</taxon>
        <taxon>Neopterygii</taxon>
        <taxon>Teleostei</taxon>
        <taxon>Protacanthopterygii</taxon>
        <taxon>Salmoniformes</taxon>
        <taxon>Salmonidae</taxon>
        <taxon>Salmoninae</taxon>
        <taxon>Salmo</taxon>
    </lineage>
</organism>
<proteinExistence type="inferred from homology"/>
<dbReference type="SUPFAM" id="SSF49842">
    <property type="entry name" value="TNF-like"/>
    <property type="match status" value="1"/>
</dbReference>
<dbReference type="Gene3D" id="2.60.120.40">
    <property type="match status" value="1"/>
</dbReference>
<sequence>MIAGECGTTMHRILQRRKVRKLRFVWVFMAMVALSLAACSALFTAWTWRQTLDLSQSVKTLQDRLEQVNTQRKAIVQLIMEKRELLVGQRVKRDGGTGKGKSGNGKKVASQFEITKESVQKVGADGLIKGWTDSEQLNMSKAVKYNTDRGTFTVERAGVYFLYCQVLFNENQSQLVKLEVAVVKSGQPLKKLQCMEGYGTTPASGSHQFHFLKPCQVSGLLRLEKGAELQAITGAGFSLHTTGKHYFSLFKVN</sequence>
<comment type="similarity">
    <text evidence="2">Belongs to the tumor necrosis factor family.</text>
</comment>
<dbReference type="Pfam" id="PF00229">
    <property type="entry name" value="TNF"/>
    <property type="match status" value="1"/>
</dbReference>
<feature type="transmembrane region" description="Helical" evidence="7">
    <location>
        <begin position="24"/>
        <end position="48"/>
    </location>
</feature>
<gene>
    <name evidence="10" type="primary">tnfsf12</name>
</gene>
<dbReference type="GO" id="GO:0005164">
    <property type="term" value="F:tumor necrosis factor receptor binding"/>
    <property type="evidence" value="ECO:0007669"/>
    <property type="project" value="InterPro"/>
</dbReference>
<name>A0A1S3N7M2_SALSA</name>
<keyword evidence="7" id="KW-0812">Transmembrane</keyword>
<dbReference type="PANTHER" id="PTHR15151">
    <property type="entry name" value="PROTEIN EIGER"/>
    <property type="match status" value="1"/>
</dbReference>
<dbReference type="OrthoDB" id="6159739at2759"/>
<dbReference type="GO" id="GO:0005125">
    <property type="term" value="F:cytokine activity"/>
    <property type="evidence" value="ECO:0007669"/>
    <property type="project" value="UniProtKB-KW"/>
</dbReference>
<evidence type="ECO:0000256" key="5">
    <source>
        <dbReference type="ARBA" id="ARBA00023157"/>
    </source>
</evidence>
<dbReference type="KEGG" id="sasa:106577651"/>
<keyword evidence="3" id="KW-0202">Cytokine</keyword>
<evidence type="ECO:0000256" key="2">
    <source>
        <dbReference type="ARBA" id="ARBA00008670"/>
    </source>
</evidence>
<dbReference type="InterPro" id="IPR051748">
    <property type="entry name" value="TNF_Ligand_Superfamily"/>
</dbReference>